<dbReference type="SMART" id="SM00225">
    <property type="entry name" value="BTB"/>
    <property type="match status" value="1"/>
</dbReference>
<evidence type="ECO:0000313" key="2">
    <source>
        <dbReference type="EMBL" id="JAA87919.1"/>
    </source>
</evidence>
<accession>S4PBF8</accession>
<dbReference type="AlphaFoldDB" id="S4PBF8"/>
<dbReference type="InterPro" id="IPR011333">
    <property type="entry name" value="SKP1/BTB/POZ_sf"/>
</dbReference>
<reference evidence="2" key="2">
    <citation type="submission" date="2013-05" db="EMBL/GenBank/DDBJ databases">
        <authorList>
            <person name="Carter J.-M."/>
            <person name="Baker S.C."/>
            <person name="Pink R."/>
            <person name="Carter D.R.F."/>
            <person name="Collins A."/>
            <person name="Tomlin J."/>
            <person name="Gibbs M."/>
            <person name="Breuker C.J."/>
        </authorList>
    </citation>
    <scope>NUCLEOTIDE SEQUENCE</scope>
    <source>
        <tissue evidence="2">Ovary</tissue>
    </source>
</reference>
<organism evidence="2">
    <name type="scientific">Pararge aegeria</name>
    <name type="common">speckled wood butterfly</name>
    <dbReference type="NCBI Taxonomy" id="116150"/>
    <lineage>
        <taxon>Eukaryota</taxon>
        <taxon>Metazoa</taxon>
        <taxon>Ecdysozoa</taxon>
        <taxon>Arthropoda</taxon>
        <taxon>Hexapoda</taxon>
        <taxon>Insecta</taxon>
        <taxon>Pterygota</taxon>
        <taxon>Neoptera</taxon>
        <taxon>Endopterygota</taxon>
        <taxon>Lepidoptera</taxon>
        <taxon>Glossata</taxon>
        <taxon>Ditrysia</taxon>
        <taxon>Papilionoidea</taxon>
        <taxon>Nymphalidae</taxon>
        <taxon>Satyrinae</taxon>
        <taxon>Satyrini</taxon>
        <taxon>Parargina</taxon>
        <taxon>Pararge</taxon>
    </lineage>
</organism>
<feature type="domain" description="BTB" evidence="1">
    <location>
        <begin position="170"/>
        <end position="238"/>
    </location>
</feature>
<dbReference type="InterPro" id="IPR000210">
    <property type="entry name" value="BTB/POZ_dom"/>
</dbReference>
<dbReference type="GeneID" id="120623341"/>
<dbReference type="EMBL" id="GAIX01004641">
    <property type="protein sequence ID" value="JAA87919.1"/>
    <property type="molecule type" value="Transcribed_RNA"/>
</dbReference>
<evidence type="ECO:0000259" key="1">
    <source>
        <dbReference type="PROSITE" id="PS50097"/>
    </source>
</evidence>
<proteinExistence type="predicted"/>
<dbReference type="SUPFAM" id="SSF54695">
    <property type="entry name" value="POZ domain"/>
    <property type="match status" value="1"/>
</dbReference>
<sequence length="328" mass="38143">MDSNIEFPDGGVIFGHRPCQTRDAKWLLLENVFEKCCRPNMYDIGGTYIEDLPHFWFYYKVEIVGKVYLLHIFVTNRREGTFHVSLSNSSVIAFKKKQKLAYLTAMPKTYKFEKAPAMSQNYLKTYSFSEIDLETLKDLKLYIPVSFDVPSKEKADQHDFRALLDDPYGSDFVIESQEGDKFNVHKVFLQARSDVFTAMLKENTAESQQSYLKLIDIDKHDLFCMLEYIYTGTLQDISSHNFFNLLMLSDRYNLQGLREISEYSLSNQICAANVIETFVAADLYNAETLKIAALKFMKCNKNAIHNRMFDKLDNVQLIREICQFLLPQ</sequence>
<name>S4PBF8_9NEOP</name>
<dbReference type="PROSITE" id="PS50097">
    <property type="entry name" value="BTB"/>
    <property type="match status" value="1"/>
</dbReference>
<dbReference type="Pfam" id="PF00651">
    <property type="entry name" value="BTB"/>
    <property type="match status" value="1"/>
</dbReference>
<dbReference type="RefSeq" id="XP_039745245.1">
    <property type="nucleotide sequence ID" value="XM_039889311.1"/>
</dbReference>
<dbReference type="Gene3D" id="6.10.250.3030">
    <property type="match status" value="1"/>
</dbReference>
<protein>
    <submittedName>
        <fullName evidence="2">Roadkill</fullName>
    </submittedName>
</protein>
<dbReference type="PANTHER" id="PTHR24413">
    <property type="entry name" value="SPECKLE-TYPE POZ PROTEIN"/>
    <property type="match status" value="1"/>
</dbReference>
<reference evidence="2" key="1">
    <citation type="journal article" date="2013" name="BMC Genomics">
        <title>Unscrambling butterfly oogenesis.</title>
        <authorList>
            <person name="Carter J.M."/>
            <person name="Baker S.C."/>
            <person name="Pink R."/>
            <person name="Carter D.R."/>
            <person name="Collins A."/>
            <person name="Tomlin J."/>
            <person name="Gibbs M."/>
            <person name="Breuker C.J."/>
        </authorList>
    </citation>
    <scope>NUCLEOTIDE SEQUENCE</scope>
    <source>
        <tissue evidence="2">Ovary</tissue>
    </source>
</reference>
<dbReference type="Gene3D" id="3.30.710.10">
    <property type="entry name" value="Potassium Channel Kv1.1, Chain A"/>
    <property type="match status" value="1"/>
</dbReference>